<dbReference type="KEGG" id="gtt:GUITHDRAFT_142749"/>
<feature type="transmembrane region" description="Helical" evidence="1">
    <location>
        <begin position="55"/>
        <end position="74"/>
    </location>
</feature>
<reference evidence="2 4" key="1">
    <citation type="journal article" date="2012" name="Nature">
        <title>Algal genomes reveal evolutionary mosaicism and the fate of nucleomorphs.</title>
        <authorList>
            <consortium name="DOE Joint Genome Institute"/>
            <person name="Curtis B.A."/>
            <person name="Tanifuji G."/>
            <person name="Burki F."/>
            <person name="Gruber A."/>
            <person name="Irimia M."/>
            <person name="Maruyama S."/>
            <person name="Arias M.C."/>
            <person name="Ball S.G."/>
            <person name="Gile G.H."/>
            <person name="Hirakawa Y."/>
            <person name="Hopkins J.F."/>
            <person name="Kuo A."/>
            <person name="Rensing S.A."/>
            <person name="Schmutz J."/>
            <person name="Symeonidi A."/>
            <person name="Elias M."/>
            <person name="Eveleigh R.J."/>
            <person name="Herman E.K."/>
            <person name="Klute M.J."/>
            <person name="Nakayama T."/>
            <person name="Obornik M."/>
            <person name="Reyes-Prieto A."/>
            <person name="Armbrust E.V."/>
            <person name="Aves S.J."/>
            <person name="Beiko R.G."/>
            <person name="Coutinho P."/>
            <person name="Dacks J.B."/>
            <person name="Durnford D.G."/>
            <person name="Fast N.M."/>
            <person name="Green B.R."/>
            <person name="Grisdale C.J."/>
            <person name="Hempel F."/>
            <person name="Henrissat B."/>
            <person name="Hoppner M.P."/>
            <person name="Ishida K."/>
            <person name="Kim E."/>
            <person name="Koreny L."/>
            <person name="Kroth P.G."/>
            <person name="Liu Y."/>
            <person name="Malik S.B."/>
            <person name="Maier U.G."/>
            <person name="McRose D."/>
            <person name="Mock T."/>
            <person name="Neilson J.A."/>
            <person name="Onodera N.T."/>
            <person name="Poole A.M."/>
            <person name="Pritham E.J."/>
            <person name="Richards T.A."/>
            <person name="Rocap G."/>
            <person name="Roy S.W."/>
            <person name="Sarai C."/>
            <person name="Schaack S."/>
            <person name="Shirato S."/>
            <person name="Slamovits C.H."/>
            <person name="Spencer D.F."/>
            <person name="Suzuki S."/>
            <person name="Worden A.Z."/>
            <person name="Zauner S."/>
            <person name="Barry K."/>
            <person name="Bell C."/>
            <person name="Bharti A.K."/>
            <person name="Crow J.A."/>
            <person name="Grimwood J."/>
            <person name="Kramer R."/>
            <person name="Lindquist E."/>
            <person name="Lucas S."/>
            <person name="Salamov A."/>
            <person name="McFadden G.I."/>
            <person name="Lane C.E."/>
            <person name="Keeling P.J."/>
            <person name="Gray M.W."/>
            <person name="Grigoriev I.V."/>
            <person name="Archibald J.M."/>
        </authorList>
    </citation>
    <scope>NUCLEOTIDE SEQUENCE</scope>
    <source>
        <strain evidence="2 4">CCMP2712</strain>
    </source>
</reference>
<keyword evidence="1" id="KW-1133">Transmembrane helix</keyword>
<gene>
    <name evidence="2" type="ORF">GUITHDRAFT_142749</name>
</gene>
<dbReference type="RefSeq" id="XP_005827413.1">
    <property type="nucleotide sequence ID" value="XM_005827356.1"/>
</dbReference>
<protein>
    <submittedName>
        <fullName evidence="2 3">Uncharacterized protein</fullName>
    </submittedName>
</protein>
<keyword evidence="1" id="KW-0472">Membrane</keyword>
<feature type="transmembrane region" description="Helical" evidence="1">
    <location>
        <begin position="138"/>
        <end position="167"/>
    </location>
</feature>
<organism evidence="2">
    <name type="scientific">Guillardia theta (strain CCMP2712)</name>
    <name type="common">Cryptophyte</name>
    <dbReference type="NCBI Taxonomy" id="905079"/>
    <lineage>
        <taxon>Eukaryota</taxon>
        <taxon>Cryptophyceae</taxon>
        <taxon>Pyrenomonadales</taxon>
        <taxon>Geminigeraceae</taxon>
        <taxon>Guillardia</taxon>
    </lineage>
</organism>
<dbReference type="EnsemblProtists" id="EKX40433">
    <property type="protein sequence ID" value="EKX40433"/>
    <property type="gene ID" value="GUITHDRAFT_142749"/>
</dbReference>
<evidence type="ECO:0000313" key="4">
    <source>
        <dbReference type="Proteomes" id="UP000011087"/>
    </source>
</evidence>
<dbReference type="PaxDb" id="55529-EKX40433"/>
<sequence>MNDREDEVARSDGCGGILDFRRILLKEKELSLRAKENALKPGGMVRCMEKKGDEYLLSLLYLIAGILCLVAAFGHGDQPTVSLLQNSSSSDTTAAPADTNNAFIGPNGLVVAWLKVEGFTVFRQGDGNGKKVMKWKKLMIFALLSILLYLVAAFQAVWLIIGCVWSFGTSIPAECQKVCLLTDTF</sequence>
<proteinExistence type="predicted"/>
<dbReference type="HOGENOM" id="CLU_1463917_0_0_1"/>
<evidence type="ECO:0000256" key="1">
    <source>
        <dbReference type="SAM" id="Phobius"/>
    </source>
</evidence>
<name>L1IVZ7_GUITC</name>
<reference evidence="4" key="2">
    <citation type="submission" date="2012-11" db="EMBL/GenBank/DDBJ databases">
        <authorList>
            <person name="Kuo A."/>
            <person name="Curtis B.A."/>
            <person name="Tanifuji G."/>
            <person name="Burki F."/>
            <person name="Gruber A."/>
            <person name="Irimia M."/>
            <person name="Maruyama S."/>
            <person name="Arias M.C."/>
            <person name="Ball S.G."/>
            <person name="Gile G.H."/>
            <person name="Hirakawa Y."/>
            <person name="Hopkins J.F."/>
            <person name="Rensing S.A."/>
            <person name="Schmutz J."/>
            <person name="Symeonidi A."/>
            <person name="Elias M."/>
            <person name="Eveleigh R.J."/>
            <person name="Herman E.K."/>
            <person name="Klute M.J."/>
            <person name="Nakayama T."/>
            <person name="Obornik M."/>
            <person name="Reyes-Prieto A."/>
            <person name="Armbrust E.V."/>
            <person name="Aves S.J."/>
            <person name="Beiko R.G."/>
            <person name="Coutinho P."/>
            <person name="Dacks J.B."/>
            <person name="Durnford D.G."/>
            <person name="Fast N.M."/>
            <person name="Green B.R."/>
            <person name="Grisdale C."/>
            <person name="Hempe F."/>
            <person name="Henrissat B."/>
            <person name="Hoppner M.P."/>
            <person name="Ishida K.-I."/>
            <person name="Kim E."/>
            <person name="Koreny L."/>
            <person name="Kroth P.G."/>
            <person name="Liu Y."/>
            <person name="Malik S.-B."/>
            <person name="Maier U.G."/>
            <person name="McRose D."/>
            <person name="Mock T."/>
            <person name="Neilson J.A."/>
            <person name="Onodera N.T."/>
            <person name="Poole A.M."/>
            <person name="Pritham E.J."/>
            <person name="Richards T.A."/>
            <person name="Rocap G."/>
            <person name="Roy S.W."/>
            <person name="Sarai C."/>
            <person name="Schaack S."/>
            <person name="Shirato S."/>
            <person name="Slamovits C.H."/>
            <person name="Spencer D.F."/>
            <person name="Suzuki S."/>
            <person name="Worden A.Z."/>
            <person name="Zauner S."/>
            <person name="Barry K."/>
            <person name="Bell C."/>
            <person name="Bharti A.K."/>
            <person name="Crow J.A."/>
            <person name="Grimwood J."/>
            <person name="Kramer R."/>
            <person name="Lindquist E."/>
            <person name="Lucas S."/>
            <person name="Salamov A."/>
            <person name="McFadden G.I."/>
            <person name="Lane C.E."/>
            <person name="Keeling P.J."/>
            <person name="Gray M.W."/>
            <person name="Grigoriev I.V."/>
            <person name="Archibald J.M."/>
        </authorList>
    </citation>
    <scope>NUCLEOTIDE SEQUENCE</scope>
    <source>
        <strain evidence="4">CCMP2712</strain>
    </source>
</reference>
<reference evidence="3" key="3">
    <citation type="submission" date="2015-06" db="UniProtKB">
        <authorList>
            <consortium name="EnsemblProtists"/>
        </authorList>
    </citation>
    <scope>IDENTIFICATION</scope>
</reference>
<dbReference type="EMBL" id="JH993031">
    <property type="protein sequence ID" value="EKX40433.1"/>
    <property type="molecule type" value="Genomic_DNA"/>
</dbReference>
<accession>L1IVZ7</accession>
<keyword evidence="4" id="KW-1185">Reference proteome</keyword>
<dbReference type="Proteomes" id="UP000011087">
    <property type="component" value="Unassembled WGS sequence"/>
</dbReference>
<evidence type="ECO:0000313" key="2">
    <source>
        <dbReference type="EMBL" id="EKX40433.1"/>
    </source>
</evidence>
<evidence type="ECO:0000313" key="3">
    <source>
        <dbReference type="EnsemblProtists" id="EKX40433"/>
    </source>
</evidence>
<keyword evidence="1" id="KW-0812">Transmembrane</keyword>
<dbReference type="GeneID" id="19046998"/>
<dbReference type="AlphaFoldDB" id="L1IVZ7"/>